<evidence type="ECO:0000256" key="1">
    <source>
        <dbReference type="SAM" id="MobiDB-lite"/>
    </source>
</evidence>
<feature type="region of interest" description="Disordered" evidence="1">
    <location>
        <begin position="35"/>
        <end position="82"/>
    </location>
</feature>
<sequence>MLGFYIQTFRSRQDKKHNIILAVIRVKVTLGRGRGRGKRVYTIQMSEGKRRGGKRGGSGAPSSAGSGSAPAPDSTPPSALRKQNYSLFLKQRAVLFSAKKWK</sequence>
<dbReference type="AlphaFoldDB" id="A0A8J2QJA1"/>
<protein>
    <submittedName>
        <fullName evidence="2">(African queen) hypothetical protein</fullName>
    </submittedName>
</protein>
<evidence type="ECO:0000313" key="3">
    <source>
        <dbReference type="Proteomes" id="UP000789524"/>
    </source>
</evidence>
<dbReference type="OrthoDB" id="7451826at2759"/>
<gene>
    <name evidence="2" type="ORF">DCHRY22_LOCUS1916</name>
</gene>
<comment type="caution">
    <text evidence="2">The sequence shown here is derived from an EMBL/GenBank/DDBJ whole genome shotgun (WGS) entry which is preliminary data.</text>
</comment>
<dbReference type="EMBL" id="CAKASE010000045">
    <property type="protein sequence ID" value="CAG9560203.1"/>
    <property type="molecule type" value="Genomic_DNA"/>
</dbReference>
<proteinExistence type="predicted"/>
<keyword evidence="3" id="KW-1185">Reference proteome</keyword>
<organism evidence="2 3">
    <name type="scientific">Danaus chrysippus</name>
    <name type="common">African queen</name>
    <dbReference type="NCBI Taxonomy" id="151541"/>
    <lineage>
        <taxon>Eukaryota</taxon>
        <taxon>Metazoa</taxon>
        <taxon>Ecdysozoa</taxon>
        <taxon>Arthropoda</taxon>
        <taxon>Hexapoda</taxon>
        <taxon>Insecta</taxon>
        <taxon>Pterygota</taxon>
        <taxon>Neoptera</taxon>
        <taxon>Endopterygota</taxon>
        <taxon>Lepidoptera</taxon>
        <taxon>Glossata</taxon>
        <taxon>Ditrysia</taxon>
        <taxon>Papilionoidea</taxon>
        <taxon>Nymphalidae</taxon>
        <taxon>Danainae</taxon>
        <taxon>Danaini</taxon>
        <taxon>Danaina</taxon>
        <taxon>Danaus</taxon>
        <taxon>Anosia</taxon>
    </lineage>
</organism>
<feature type="compositionally biased region" description="Low complexity" evidence="1">
    <location>
        <begin position="60"/>
        <end position="79"/>
    </location>
</feature>
<reference evidence="2" key="1">
    <citation type="submission" date="2021-09" db="EMBL/GenBank/DDBJ databases">
        <authorList>
            <person name="Martin H S."/>
        </authorList>
    </citation>
    <scope>NUCLEOTIDE SEQUENCE</scope>
</reference>
<dbReference type="Proteomes" id="UP000789524">
    <property type="component" value="Unassembled WGS sequence"/>
</dbReference>
<accession>A0A8J2QJA1</accession>
<evidence type="ECO:0000313" key="2">
    <source>
        <dbReference type="EMBL" id="CAG9560203.1"/>
    </source>
</evidence>
<name>A0A8J2QJA1_9NEOP</name>